<keyword evidence="2" id="KW-1185">Reference proteome</keyword>
<dbReference type="RefSeq" id="WP_025204888.1">
    <property type="nucleotide sequence ID" value="NZ_CP007033.1"/>
</dbReference>
<accession>A0ABM5P2I8</accession>
<dbReference type="Proteomes" id="UP000018934">
    <property type="component" value="Chromosome"/>
</dbReference>
<proteinExistence type="predicted"/>
<protein>
    <recommendedName>
        <fullName evidence="3">Glycosyltransferase</fullName>
    </recommendedName>
</protein>
<evidence type="ECO:0008006" key="3">
    <source>
        <dbReference type="Google" id="ProtNLM"/>
    </source>
</evidence>
<name>A0ABM5P2I8_DEHRP</name>
<evidence type="ECO:0000313" key="1">
    <source>
        <dbReference type="EMBL" id="AHF08752.1"/>
    </source>
</evidence>
<organism evidence="1 2">
    <name type="scientific">Dehalobacter restrictus (strain DSM 9455 / PER-K23)</name>
    <dbReference type="NCBI Taxonomy" id="871738"/>
    <lineage>
        <taxon>Bacteria</taxon>
        <taxon>Bacillati</taxon>
        <taxon>Bacillota</taxon>
        <taxon>Clostridia</taxon>
        <taxon>Eubacteriales</taxon>
        <taxon>Desulfitobacteriaceae</taxon>
        <taxon>Dehalobacter</taxon>
    </lineage>
</organism>
<gene>
    <name evidence="1" type="ORF">DEHRE_00245</name>
</gene>
<sequence length="414" mass="47837">MYKGKCLKIGIGFATGRKSFQKVLRSYIHNWKESGLVDNNKILLNIFVAYDLTYNKTNKKDYINMHPELAENIDGAIYIGKRDINEEIENLIKENIINHTEAGKIFGKGYASQRNAVLYSAIKNDMDYLIFLDDDEYPVAVTNTQKNAVWGGQHVLSTHIKNIGQADLTHGYHCGYISPIPFVEYNDTMTETDFRSFIEAISNDILNWDNIKTVMNNGGVTYADTTILVSNKTKEVQEVNHAKFISGGNLGINLTDPHRVFPFYNPPGARGEDTFLSTCLSERKVLKVPCYTFHDGFSTYNHLLEGVLPIRLKFIKADNEQIVRRFYNACIGWIRYKPLLLYITQQHCYEEKIEKIRQQLKEVLPGICTYFGLQEFINILAELEKYNNNVKKHYEEFIETQRIWVKMMENLSKD</sequence>
<dbReference type="EMBL" id="CP007033">
    <property type="protein sequence ID" value="AHF08752.1"/>
    <property type="molecule type" value="Genomic_DNA"/>
</dbReference>
<reference evidence="1 2" key="1">
    <citation type="journal article" date="2013" name="Stand. Genomic Sci.">
        <title>Complete genome sequence of Dehalobacter restrictus PER-K23(T.).</title>
        <authorList>
            <person name="Kruse T."/>
            <person name="Maillard J."/>
            <person name="Goodwin L."/>
            <person name="Woyke T."/>
            <person name="Teshima H."/>
            <person name="Bruce D."/>
            <person name="Detter C."/>
            <person name="Tapia R."/>
            <person name="Han C."/>
            <person name="Huntemann M."/>
            <person name="Wei C.L."/>
            <person name="Han J."/>
            <person name="Chen A."/>
            <person name="Kyrpides N."/>
            <person name="Szeto E."/>
            <person name="Markowitz V."/>
            <person name="Ivanova N."/>
            <person name="Pagani I."/>
            <person name="Pati A."/>
            <person name="Pitluck S."/>
            <person name="Nolan M."/>
            <person name="Holliger C."/>
            <person name="Smidt H."/>
        </authorList>
    </citation>
    <scope>NUCLEOTIDE SEQUENCE [LARGE SCALE GENOMIC DNA]</scope>
    <source>
        <strain evidence="2">DSM 9455</strain>
    </source>
</reference>
<evidence type="ECO:0000313" key="2">
    <source>
        <dbReference type="Proteomes" id="UP000018934"/>
    </source>
</evidence>